<feature type="zinc finger region" description="C3H1-type" evidence="4">
    <location>
        <begin position="220"/>
        <end position="248"/>
    </location>
</feature>
<feature type="compositionally biased region" description="Low complexity" evidence="5">
    <location>
        <begin position="438"/>
        <end position="447"/>
    </location>
</feature>
<sequence>MAMGLSKEELLNSLDDLNQEIDDYFELSLEKAKERYRLVRYGPKIKVIDKIAEKNAAVRNWKSGIRTNYSLSESRFRKIWESLQNNPELDLCTVADRLGNIRLFQIQKLGAILENVSLSVNEVTVLEENFQRFRDTLKSMNVREETFRSFLQWQKGLCGEAEIFEQLPKLTWNNYKYQWTGNAFRVCIPTRNLSVYTAYCKFYTKLGVCTNPSCKFVHDPRNVSICKDFLTTGRCRYGQNCRLTHSQGNEYVQPHCKKFTEHNCEYEVGSETQPIGTQPIGTQPHETQPEALTCRYIHSQTMNLQYPLCRQFAHMAFCYRGRYCQFPHLMECPDWRSSGQCFLVHCKYPHRELSEVHPITASAATLPSKTCSLLDIPNEAYLLPPLRKRDPRAAAGSWYGMRSSQQCINVKKTEPATAPRESIHLPLESSSDDESDTSHSSSETYEYSGDELDADFIKL</sequence>
<evidence type="ECO:0000256" key="1">
    <source>
        <dbReference type="ARBA" id="ARBA00022723"/>
    </source>
</evidence>
<evidence type="ECO:0000256" key="2">
    <source>
        <dbReference type="ARBA" id="ARBA00022771"/>
    </source>
</evidence>
<feature type="domain" description="C3H1-type" evidence="6">
    <location>
        <begin position="194"/>
        <end position="219"/>
    </location>
</feature>
<reference evidence="8" key="1">
    <citation type="submission" date="2016-03" db="EMBL/GenBank/DDBJ databases">
        <authorList>
            <person name="Devillers Hugo."/>
        </authorList>
    </citation>
    <scope>NUCLEOTIDE SEQUENCE [LARGE SCALE GENOMIC DNA]</scope>
</reference>
<evidence type="ECO:0000313" key="8">
    <source>
        <dbReference type="Proteomes" id="UP000189911"/>
    </source>
</evidence>
<organism evidence="7 8">
    <name type="scientific">Lachancea nothofagi CBS 11611</name>
    <dbReference type="NCBI Taxonomy" id="1266666"/>
    <lineage>
        <taxon>Eukaryota</taxon>
        <taxon>Fungi</taxon>
        <taxon>Dikarya</taxon>
        <taxon>Ascomycota</taxon>
        <taxon>Saccharomycotina</taxon>
        <taxon>Saccharomycetes</taxon>
        <taxon>Saccharomycetales</taxon>
        <taxon>Saccharomycetaceae</taxon>
        <taxon>Lachancea</taxon>
    </lineage>
</organism>
<dbReference type="PANTHER" id="PTHR46156">
    <property type="entry name" value="CCCH ZINGC FINGER"/>
    <property type="match status" value="1"/>
</dbReference>
<keyword evidence="3 4" id="KW-0862">Zinc</keyword>
<dbReference type="GO" id="GO:0008270">
    <property type="term" value="F:zinc ion binding"/>
    <property type="evidence" value="ECO:0007669"/>
    <property type="project" value="UniProtKB-KW"/>
</dbReference>
<dbReference type="PANTHER" id="PTHR46156:SF1">
    <property type="entry name" value="ZINC FINGER CCCH DOMAIN-CONTAINING PROTEIN 3"/>
    <property type="match status" value="1"/>
</dbReference>
<feature type="compositionally biased region" description="Acidic residues" evidence="5">
    <location>
        <begin position="448"/>
        <end position="459"/>
    </location>
</feature>
<feature type="domain" description="C3H1-type" evidence="6">
    <location>
        <begin position="303"/>
        <end position="331"/>
    </location>
</feature>
<keyword evidence="2 4" id="KW-0863">Zinc-finger</keyword>
<dbReference type="SMART" id="SM00356">
    <property type="entry name" value="ZnF_C3H1"/>
    <property type="match status" value="3"/>
</dbReference>
<evidence type="ECO:0000256" key="5">
    <source>
        <dbReference type="SAM" id="MobiDB-lite"/>
    </source>
</evidence>
<protein>
    <submittedName>
        <fullName evidence="7">LANO_0D08746g1_1</fullName>
    </submittedName>
</protein>
<dbReference type="OrthoDB" id="410307at2759"/>
<dbReference type="InterPro" id="IPR041367">
    <property type="entry name" value="Znf-CCCH_4"/>
</dbReference>
<keyword evidence="1 4" id="KW-0479">Metal-binding</keyword>
<gene>
    <name evidence="7" type="ORF">LANO_0D08746G</name>
</gene>
<dbReference type="InterPro" id="IPR036855">
    <property type="entry name" value="Znf_CCCH_sf"/>
</dbReference>
<evidence type="ECO:0000313" key="7">
    <source>
        <dbReference type="EMBL" id="SCU90434.1"/>
    </source>
</evidence>
<dbReference type="Gene3D" id="6.10.250.3220">
    <property type="match status" value="1"/>
</dbReference>
<dbReference type="AlphaFoldDB" id="A0A1G4JJ16"/>
<evidence type="ECO:0000259" key="6">
    <source>
        <dbReference type="PROSITE" id="PS50103"/>
    </source>
</evidence>
<dbReference type="EMBL" id="LT598448">
    <property type="protein sequence ID" value="SCU90434.1"/>
    <property type="molecule type" value="Genomic_DNA"/>
</dbReference>
<dbReference type="Proteomes" id="UP000189911">
    <property type="component" value="Chromosome D"/>
</dbReference>
<evidence type="ECO:0000256" key="4">
    <source>
        <dbReference type="PROSITE-ProRule" id="PRU00723"/>
    </source>
</evidence>
<name>A0A1G4JJ16_9SACH</name>
<feature type="region of interest" description="Disordered" evidence="5">
    <location>
        <begin position="411"/>
        <end position="459"/>
    </location>
</feature>
<proteinExistence type="predicted"/>
<dbReference type="SUPFAM" id="SSF90229">
    <property type="entry name" value="CCCH zinc finger"/>
    <property type="match status" value="1"/>
</dbReference>
<feature type="zinc finger region" description="C3H1-type" evidence="4">
    <location>
        <begin position="194"/>
        <end position="219"/>
    </location>
</feature>
<dbReference type="InterPro" id="IPR000571">
    <property type="entry name" value="Znf_CCCH"/>
</dbReference>
<dbReference type="PROSITE" id="PS50103">
    <property type="entry name" value="ZF_C3H1"/>
    <property type="match status" value="3"/>
</dbReference>
<feature type="zinc finger region" description="C3H1-type" evidence="4">
    <location>
        <begin position="303"/>
        <end position="331"/>
    </location>
</feature>
<feature type="domain" description="C3H1-type" evidence="6">
    <location>
        <begin position="220"/>
        <end position="248"/>
    </location>
</feature>
<accession>A0A1G4JJ16</accession>
<dbReference type="Pfam" id="PF18044">
    <property type="entry name" value="zf-CCCH_4"/>
    <property type="match status" value="1"/>
</dbReference>
<keyword evidence="8" id="KW-1185">Reference proteome</keyword>
<evidence type="ECO:0000256" key="3">
    <source>
        <dbReference type="ARBA" id="ARBA00022833"/>
    </source>
</evidence>